<feature type="non-terminal residue" evidence="1">
    <location>
        <position position="55"/>
    </location>
</feature>
<protein>
    <submittedName>
        <fullName evidence="1">Uncharacterized protein</fullName>
    </submittedName>
</protein>
<dbReference type="AlphaFoldDB" id="A0A0G4NKA4"/>
<proteinExistence type="predicted"/>
<reference evidence="2" key="1">
    <citation type="submission" date="2015-05" db="EMBL/GenBank/DDBJ databases">
        <authorList>
            <person name="Fogelqvist Johan"/>
        </authorList>
    </citation>
    <scope>NUCLEOTIDE SEQUENCE [LARGE SCALE GENOMIC DNA]</scope>
</reference>
<name>A0A0G4NKA4_VERLO</name>
<sequence>MGTNSKFYFVGRLLERLAYTDKKVLIIARSQKLLGYLQAIIGTINPSDREESELV</sequence>
<evidence type="ECO:0000313" key="2">
    <source>
        <dbReference type="Proteomes" id="UP000045706"/>
    </source>
</evidence>
<organism evidence="1 2">
    <name type="scientific">Verticillium longisporum</name>
    <name type="common">Verticillium dahliae var. longisporum</name>
    <dbReference type="NCBI Taxonomy" id="100787"/>
    <lineage>
        <taxon>Eukaryota</taxon>
        <taxon>Fungi</taxon>
        <taxon>Dikarya</taxon>
        <taxon>Ascomycota</taxon>
        <taxon>Pezizomycotina</taxon>
        <taxon>Sordariomycetes</taxon>
        <taxon>Hypocreomycetidae</taxon>
        <taxon>Glomerellales</taxon>
        <taxon>Plectosphaerellaceae</taxon>
        <taxon>Verticillium</taxon>
    </lineage>
</organism>
<dbReference type="EMBL" id="CVQI01036143">
    <property type="protein sequence ID" value="CRK46875.1"/>
    <property type="molecule type" value="Genomic_DNA"/>
</dbReference>
<gene>
    <name evidence="1" type="ORF">BN1723_020183</name>
</gene>
<accession>A0A0G4NKA4</accession>
<dbReference type="Proteomes" id="UP000045706">
    <property type="component" value="Unassembled WGS sequence"/>
</dbReference>
<evidence type="ECO:0000313" key="1">
    <source>
        <dbReference type="EMBL" id="CRK46875.1"/>
    </source>
</evidence>